<feature type="compositionally biased region" description="Basic and acidic residues" evidence="5">
    <location>
        <begin position="129"/>
        <end position="138"/>
    </location>
</feature>
<dbReference type="InterPro" id="IPR046347">
    <property type="entry name" value="bZIP_sf"/>
</dbReference>
<reference evidence="7 8" key="1">
    <citation type="submission" date="2019-07" db="EMBL/GenBank/DDBJ databases">
        <title>Finished genome of Venturia effusa.</title>
        <authorList>
            <person name="Young C.A."/>
            <person name="Cox M.P."/>
            <person name="Ganley A.R.D."/>
            <person name="David W.J."/>
        </authorList>
    </citation>
    <scope>NUCLEOTIDE SEQUENCE [LARGE SCALE GENOMIC DNA]</scope>
    <source>
        <strain evidence="8">albino</strain>
    </source>
</reference>
<dbReference type="PANTHER" id="PTHR40621:SF6">
    <property type="entry name" value="AP-1-LIKE TRANSCRIPTION FACTOR YAP1-RELATED"/>
    <property type="match status" value="1"/>
</dbReference>
<dbReference type="AlphaFoldDB" id="A0A517L8L2"/>
<dbReference type="CDD" id="cd14688">
    <property type="entry name" value="bZIP_YAP"/>
    <property type="match status" value="1"/>
</dbReference>
<feature type="compositionally biased region" description="Polar residues" evidence="5">
    <location>
        <begin position="392"/>
        <end position="412"/>
    </location>
</feature>
<evidence type="ECO:0000313" key="7">
    <source>
        <dbReference type="EMBL" id="QDS71972.1"/>
    </source>
</evidence>
<feature type="region of interest" description="Disordered" evidence="5">
    <location>
        <begin position="103"/>
        <end position="198"/>
    </location>
</feature>
<feature type="compositionally biased region" description="Low complexity" evidence="5">
    <location>
        <begin position="503"/>
        <end position="521"/>
    </location>
</feature>
<dbReference type="GO" id="GO:0005737">
    <property type="term" value="C:cytoplasm"/>
    <property type="evidence" value="ECO:0007669"/>
    <property type="project" value="UniProtKB-SubCell"/>
</dbReference>
<dbReference type="FunFam" id="1.20.5.170:FF:000067">
    <property type="entry name" value="BZIP transcription factor"/>
    <property type="match status" value="1"/>
</dbReference>
<feature type="region of interest" description="Disordered" evidence="5">
    <location>
        <begin position="392"/>
        <end position="456"/>
    </location>
</feature>
<protein>
    <recommendedName>
        <fullName evidence="6">BZIP domain-containing protein</fullName>
    </recommendedName>
</protein>
<feature type="compositionally biased region" description="Polar residues" evidence="5">
    <location>
        <begin position="331"/>
        <end position="355"/>
    </location>
</feature>
<feature type="compositionally biased region" description="Polar residues" evidence="5">
    <location>
        <begin position="436"/>
        <end position="456"/>
    </location>
</feature>
<evidence type="ECO:0000256" key="1">
    <source>
        <dbReference type="ARBA" id="ARBA00004123"/>
    </source>
</evidence>
<dbReference type="OrthoDB" id="5380163at2759"/>
<evidence type="ECO:0000259" key="6">
    <source>
        <dbReference type="PROSITE" id="PS50217"/>
    </source>
</evidence>
<feature type="compositionally biased region" description="Basic and acidic residues" evidence="5">
    <location>
        <begin position="149"/>
        <end position="162"/>
    </location>
</feature>
<feature type="compositionally biased region" description="Polar residues" evidence="5">
    <location>
        <begin position="36"/>
        <end position="47"/>
    </location>
</feature>
<dbReference type="Pfam" id="PF08601">
    <property type="entry name" value="PAP1"/>
    <property type="match status" value="1"/>
</dbReference>
<dbReference type="PANTHER" id="PTHR40621">
    <property type="entry name" value="TRANSCRIPTION FACTOR KAPC-RELATED"/>
    <property type="match status" value="1"/>
</dbReference>
<dbReference type="SUPFAM" id="SSF57959">
    <property type="entry name" value="Leucine zipper domain"/>
    <property type="match status" value="1"/>
</dbReference>
<accession>A0A517L8L2</accession>
<organism evidence="7 8">
    <name type="scientific">Venturia effusa</name>
    <dbReference type="NCBI Taxonomy" id="50376"/>
    <lineage>
        <taxon>Eukaryota</taxon>
        <taxon>Fungi</taxon>
        <taxon>Dikarya</taxon>
        <taxon>Ascomycota</taxon>
        <taxon>Pezizomycotina</taxon>
        <taxon>Dothideomycetes</taxon>
        <taxon>Pleosporomycetidae</taxon>
        <taxon>Venturiales</taxon>
        <taxon>Venturiaceae</taxon>
        <taxon>Venturia</taxon>
    </lineage>
</organism>
<proteinExistence type="inferred from homology"/>
<dbReference type="Proteomes" id="UP000316270">
    <property type="component" value="Chromosome 7"/>
</dbReference>
<feature type="region of interest" description="Disordered" evidence="5">
    <location>
        <begin position="27"/>
        <end position="55"/>
    </location>
</feature>
<dbReference type="Gene3D" id="1.10.238.100">
    <property type="entry name" value="YAP1 redox domain. Chain B"/>
    <property type="match status" value="1"/>
</dbReference>
<dbReference type="EMBL" id="CP042191">
    <property type="protein sequence ID" value="QDS71972.1"/>
    <property type="molecule type" value="Genomic_DNA"/>
</dbReference>
<dbReference type="GO" id="GO:0001228">
    <property type="term" value="F:DNA-binding transcription activator activity, RNA polymerase II-specific"/>
    <property type="evidence" value="ECO:0007669"/>
    <property type="project" value="TreeGrafter"/>
</dbReference>
<keyword evidence="3" id="KW-0539">Nucleus</keyword>
<feature type="compositionally biased region" description="Low complexity" evidence="5">
    <location>
        <begin position="292"/>
        <end position="305"/>
    </location>
</feature>
<evidence type="ECO:0000256" key="5">
    <source>
        <dbReference type="SAM" id="MobiDB-lite"/>
    </source>
</evidence>
<feature type="region of interest" description="Disordered" evidence="5">
    <location>
        <begin position="477"/>
        <end position="522"/>
    </location>
</feature>
<feature type="compositionally biased region" description="Acidic residues" evidence="5">
    <location>
        <begin position="139"/>
        <end position="148"/>
    </location>
</feature>
<evidence type="ECO:0000313" key="8">
    <source>
        <dbReference type="Proteomes" id="UP000316270"/>
    </source>
</evidence>
<dbReference type="PROSITE" id="PS50217">
    <property type="entry name" value="BZIP"/>
    <property type="match status" value="1"/>
</dbReference>
<feature type="compositionally biased region" description="Low complexity" evidence="5">
    <location>
        <begin position="413"/>
        <end position="435"/>
    </location>
</feature>
<feature type="compositionally biased region" description="Basic and acidic residues" evidence="5">
    <location>
        <begin position="312"/>
        <end position="322"/>
    </location>
</feature>
<dbReference type="InterPro" id="IPR023167">
    <property type="entry name" value="Yap1_redox_dom_sf"/>
</dbReference>
<comment type="subcellular location">
    <subcellularLocation>
        <location evidence="2">Cytoplasm</location>
    </subcellularLocation>
    <subcellularLocation>
        <location evidence="1">Nucleus</location>
    </subcellularLocation>
</comment>
<name>A0A517L8L2_9PEZI</name>
<evidence type="ECO:0000256" key="3">
    <source>
        <dbReference type="ARBA" id="ARBA00023242"/>
    </source>
</evidence>
<dbReference type="GO" id="GO:0034599">
    <property type="term" value="P:cellular response to oxidative stress"/>
    <property type="evidence" value="ECO:0007669"/>
    <property type="project" value="UniProtKB-ARBA"/>
</dbReference>
<feature type="compositionally biased region" description="Basic and acidic residues" evidence="5">
    <location>
        <begin position="189"/>
        <end position="198"/>
    </location>
</feature>
<dbReference type="Gene3D" id="1.20.5.170">
    <property type="match status" value="1"/>
</dbReference>
<dbReference type="SMART" id="SM00338">
    <property type="entry name" value="BRLZ"/>
    <property type="match status" value="1"/>
</dbReference>
<evidence type="ECO:0000256" key="2">
    <source>
        <dbReference type="ARBA" id="ARBA00004496"/>
    </source>
</evidence>
<feature type="domain" description="BZIP" evidence="6">
    <location>
        <begin position="173"/>
        <end position="236"/>
    </location>
</feature>
<sequence length="693" mass="74201">MTSTNDQFNAQYNLDQTQQGLLLAALNSNNPSRNNTPKTALQHNFNQPAPRRSQDMSQQFNFEGVNPTLFMDGQSSLPLGNFETPLGESPYLDFLDSGDPNYDGNYDFDFPETDGQMIGAMPGYEDGSQDIHDKRKMSEDDDDDDDEHENGSKRQETGEGKTAKKPGRKPLTSEPTSKRKAQNRAAQRAFRERKEKHLKDLETKVGELEKASDSANHENGLLRAQVERLQIELREYRKRLSMNSTSLLGRGTPASAGLGSLSSTSTSGTQNTFSFDFPRFGSLPTGYAGPPTKATSSTVAKTSTSNVPSVSARKDSNNRTNDRSISPRGQARTNTSMTSVAPPTKSASISSANARSGGNENLANLFSPGMLNGLGSGGLNYDGFVNTTLTAEPQSINGNTNQNSPSRIFQFNSSNTSASPDSSSSVSHYGGPNSSCGTSPEPSHNSPGSAMNTINGDGTTGEVTFCEKLNMACGNIREPIPRTKSQSNGTPGAAPANDMPTPTSMNNGNSNTNGNTNGNSNESVKTFDWFAAQNGGQFDPVLFGDYRDPQTAIVGDGDFTGGFFNDAMAPAMDFTSPFNWADLTAPTGLTPAVQKTNPMDQADALLAGIDDDEVVPGEDQNALMSCHKIWDKLQDRPDFKDGSLDIDGLCSELRAKARCSESGVVIDQKDVDAALKGLPAKRQDTTPQSLPGI</sequence>
<gene>
    <name evidence="7" type="ORF">FKW77_001313</name>
</gene>
<dbReference type="InterPro" id="IPR050936">
    <property type="entry name" value="AP-1-like"/>
</dbReference>
<dbReference type="Pfam" id="PF00170">
    <property type="entry name" value="bZIP_1"/>
    <property type="match status" value="1"/>
</dbReference>
<feature type="region of interest" description="Disordered" evidence="5">
    <location>
        <begin position="284"/>
        <end position="355"/>
    </location>
</feature>
<dbReference type="PROSITE" id="PS00036">
    <property type="entry name" value="BZIP_BASIC"/>
    <property type="match status" value="1"/>
</dbReference>
<dbReference type="STRING" id="50376.A0A517L8L2"/>
<evidence type="ECO:0000256" key="4">
    <source>
        <dbReference type="ARBA" id="ARBA00038132"/>
    </source>
</evidence>
<dbReference type="GO" id="GO:0090575">
    <property type="term" value="C:RNA polymerase II transcription regulator complex"/>
    <property type="evidence" value="ECO:0007669"/>
    <property type="project" value="TreeGrafter"/>
</dbReference>
<comment type="similarity">
    <text evidence="4">Belongs to the bZIP family. YAP subfamily.</text>
</comment>
<keyword evidence="8" id="KW-1185">Reference proteome</keyword>
<dbReference type="SUPFAM" id="SSF111430">
    <property type="entry name" value="YAP1 redox domain"/>
    <property type="match status" value="1"/>
</dbReference>
<dbReference type="InterPro" id="IPR004827">
    <property type="entry name" value="bZIP"/>
</dbReference>
<dbReference type="GO" id="GO:0000976">
    <property type="term" value="F:transcription cis-regulatory region binding"/>
    <property type="evidence" value="ECO:0007669"/>
    <property type="project" value="InterPro"/>
</dbReference>
<dbReference type="InterPro" id="IPR013910">
    <property type="entry name" value="TF_PAP1"/>
</dbReference>